<evidence type="ECO:0000313" key="5">
    <source>
        <dbReference type="EMBL" id="NKQ56111.1"/>
    </source>
</evidence>
<evidence type="ECO:0000256" key="3">
    <source>
        <dbReference type="ARBA" id="ARBA00022723"/>
    </source>
</evidence>
<comment type="cofactor">
    <cofactor evidence="1">
        <name>Zn(2+)</name>
        <dbReference type="ChEBI" id="CHEBI:29105"/>
    </cofactor>
</comment>
<keyword evidence="2" id="KW-0808">Transferase</keyword>
<keyword evidence="3" id="KW-0479">Metal-binding</keyword>
<dbReference type="PANTHER" id="PTHR37418:SF2">
    <property type="entry name" value="3-KETO-5-AMINOHEXANOATE CLEAVAGE ENZYME"/>
    <property type="match status" value="1"/>
</dbReference>
<dbReference type="Pfam" id="PF05853">
    <property type="entry name" value="BKACE"/>
    <property type="match status" value="1"/>
</dbReference>
<dbReference type="Gene3D" id="3.20.20.70">
    <property type="entry name" value="Aldolase class I"/>
    <property type="match status" value="1"/>
</dbReference>
<gene>
    <name evidence="5" type="ORF">HFP15_24850</name>
</gene>
<protein>
    <submittedName>
        <fullName evidence="5">3-keto-5-aminohexanoate cleavage protein</fullName>
    </submittedName>
</protein>
<keyword evidence="6" id="KW-1185">Reference proteome</keyword>
<organism evidence="5 6">
    <name type="scientific">Amycolatopsis acididurans</name>
    <dbReference type="NCBI Taxonomy" id="2724524"/>
    <lineage>
        <taxon>Bacteria</taxon>
        <taxon>Bacillati</taxon>
        <taxon>Actinomycetota</taxon>
        <taxon>Actinomycetes</taxon>
        <taxon>Pseudonocardiales</taxon>
        <taxon>Pseudonocardiaceae</taxon>
        <taxon>Amycolatopsis</taxon>
    </lineage>
</organism>
<proteinExistence type="predicted"/>
<dbReference type="RefSeq" id="WP_168519153.1">
    <property type="nucleotide sequence ID" value="NZ_JAAXLS010000020.1"/>
</dbReference>
<comment type="caution">
    <text evidence="5">The sequence shown here is derived from an EMBL/GenBank/DDBJ whole genome shotgun (WGS) entry which is preliminary data.</text>
</comment>
<sequence length="339" mass="37604">MTTGNINWDLVAEGVERARRRIVWKPYGAPEIIDPEHSAFHSANIQPPWEVPRKMIVQSAITGAFFSKRGNPNQPISVEEILDSARECAANGASAIHLHVRDERGYNVLDVERFRAVVEPLREEFPGISIDGCYVCALDGEWENMRRALEERLLDAVPINTTAVFQGDALFAKPVPLLLEKTRMIIDSGTKPIVAVYADSDVSNADRYLFRSGLLDAGQIWCLLPALPGCSPMDSPRQMIDGLLRISSLIRDVDPDAKILVCGAGRASSYLATVAASLGLHLRVGMEDTVWRWPHRSEKLESNLQALESGKQIADILGRDVATFSEYRRIVGLPEKHEP</sequence>
<name>A0ABX1J9Z5_9PSEU</name>
<reference evidence="5 6" key="1">
    <citation type="submission" date="2020-04" db="EMBL/GenBank/DDBJ databases">
        <title>Novel species.</title>
        <authorList>
            <person name="Teo W.F.A."/>
            <person name="Lipun K."/>
            <person name="Srisuk N."/>
            <person name="Duangmal K."/>
        </authorList>
    </citation>
    <scope>NUCLEOTIDE SEQUENCE [LARGE SCALE GENOMIC DNA]</scope>
    <source>
        <strain evidence="5 6">K13G38</strain>
    </source>
</reference>
<evidence type="ECO:0000256" key="1">
    <source>
        <dbReference type="ARBA" id="ARBA00001947"/>
    </source>
</evidence>
<dbReference type="EMBL" id="JAAXLS010000020">
    <property type="protein sequence ID" value="NKQ56111.1"/>
    <property type="molecule type" value="Genomic_DNA"/>
</dbReference>
<dbReference type="InterPro" id="IPR013785">
    <property type="entry name" value="Aldolase_TIM"/>
</dbReference>
<evidence type="ECO:0000313" key="6">
    <source>
        <dbReference type="Proteomes" id="UP000715441"/>
    </source>
</evidence>
<dbReference type="PANTHER" id="PTHR37418">
    <property type="entry name" value="3-KETO-5-AMINOHEXANOATE CLEAVAGE ENZYME-RELATED"/>
    <property type="match status" value="1"/>
</dbReference>
<accession>A0ABX1J9Z5</accession>
<evidence type="ECO:0000256" key="2">
    <source>
        <dbReference type="ARBA" id="ARBA00022679"/>
    </source>
</evidence>
<evidence type="ECO:0000256" key="4">
    <source>
        <dbReference type="ARBA" id="ARBA00022833"/>
    </source>
</evidence>
<dbReference type="InterPro" id="IPR008567">
    <property type="entry name" value="BKACE"/>
</dbReference>
<dbReference type="Proteomes" id="UP000715441">
    <property type="component" value="Unassembled WGS sequence"/>
</dbReference>
<keyword evidence="4" id="KW-0862">Zinc</keyword>